<name>A0A2V1D568_9PLEO</name>
<evidence type="ECO:0000313" key="3">
    <source>
        <dbReference type="Proteomes" id="UP000244855"/>
    </source>
</evidence>
<reference evidence="2 3" key="1">
    <citation type="journal article" date="2018" name="Sci. Rep.">
        <title>Comparative genomics provides insights into the lifestyle and reveals functional heterogeneity of dark septate endophytic fungi.</title>
        <authorList>
            <person name="Knapp D.G."/>
            <person name="Nemeth J.B."/>
            <person name="Barry K."/>
            <person name="Hainaut M."/>
            <person name="Henrissat B."/>
            <person name="Johnson J."/>
            <person name="Kuo A."/>
            <person name="Lim J.H.P."/>
            <person name="Lipzen A."/>
            <person name="Nolan M."/>
            <person name="Ohm R.A."/>
            <person name="Tamas L."/>
            <person name="Grigoriev I.V."/>
            <person name="Spatafora J.W."/>
            <person name="Nagy L.G."/>
            <person name="Kovacs G.M."/>
        </authorList>
    </citation>
    <scope>NUCLEOTIDE SEQUENCE [LARGE SCALE GENOMIC DNA]</scope>
    <source>
        <strain evidence="2 3">DSE2036</strain>
    </source>
</reference>
<feature type="compositionally biased region" description="Polar residues" evidence="1">
    <location>
        <begin position="1"/>
        <end position="26"/>
    </location>
</feature>
<dbReference type="EMBL" id="KZ805611">
    <property type="protein sequence ID" value="PVH93158.1"/>
    <property type="molecule type" value="Genomic_DNA"/>
</dbReference>
<accession>A0A2V1D568</accession>
<protein>
    <submittedName>
        <fullName evidence="2">Uncharacterized protein</fullName>
    </submittedName>
</protein>
<evidence type="ECO:0000256" key="1">
    <source>
        <dbReference type="SAM" id="MobiDB-lite"/>
    </source>
</evidence>
<gene>
    <name evidence="2" type="ORF">DM02DRAFT_662249</name>
</gene>
<sequence>MPIDRNNTNTSRPWKPTLATNRTAKTPLTPHRHVTPSREWKDASRCGRRAAQDSYKQRISPTIATRPLNVIKSDSPLCSLTLPKPLPPIHFLSPRLSSIPTTSPCLGTASIKRSKSIPDLMQELLDAKKKYKGVQAERAKIAPAVTVMPQAHPAGLSQQTPHYHGQQRGGSQPVFPTGDRGKFGRIPEKKADELASIKKNNKSLSNLHRNPKTPIDGMLDRMDDRGIVLSNTEAMLVSWQGWLWACSNYVGVGPDPFHETNLAQT</sequence>
<evidence type="ECO:0000313" key="2">
    <source>
        <dbReference type="EMBL" id="PVH93158.1"/>
    </source>
</evidence>
<dbReference type="Proteomes" id="UP000244855">
    <property type="component" value="Unassembled WGS sequence"/>
</dbReference>
<proteinExistence type="predicted"/>
<feature type="region of interest" description="Disordered" evidence="1">
    <location>
        <begin position="1"/>
        <end position="35"/>
    </location>
</feature>
<dbReference type="AlphaFoldDB" id="A0A2V1D568"/>
<organism evidence="2 3">
    <name type="scientific">Periconia macrospinosa</name>
    <dbReference type="NCBI Taxonomy" id="97972"/>
    <lineage>
        <taxon>Eukaryota</taxon>
        <taxon>Fungi</taxon>
        <taxon>Dikarya</taxon>
        <taxon>Ascomycota</taxon>
        <taxon>Pezizomycotina</taxon>
        <taxon>Dothideomycetes</taxon>
        <taxon>Pleosporomycetidae</taxon>
        <taxon>Pleosporales</taxon>
        <taxon>Massarineae</taxon>
        <taxon>Periconiaceae</taxon>
        <taxon>Periconia</taxon>
    </lineage>
</organism>
<keyword evidence="3" id="KW-1185">Reference proteome</keyword>
<dbReference type="OrthoDB" id="2555519at2759"/>
<feature type="region of interest" description="Disordered" evidence="1">
    <location>
        <begin position="154"/>
        <end position="185"/>
    </location>
</feature>